<feature type="signal peptide" evidence="1">
    <location>
        <begin position="1"/>
        <end position="24"/>
    </location>
</feature>
<dbReference type="InterPro" id="IPR013780">
    <property type="entry name" value="Glyco_hydro_b"/>
</dbReference>
<dbReference type="Pfam" id="PF14498">
    <property type="entry name" value="Glyco_hyd_65N_2"/>
    <property type="match status" value="1"/>
</dbReference>
<dbReference type="Pfam" id="PF21307">
    <property type="entry name" value="Glyco_hydro_95_C"/>
    <property type="match status" value="1"/>
</dbReference>
<dbReference type="InterPro" id="IPR016518">
    <property type="entry name" value="Alpha-L-fucosidase"/>
</dbReference>
<dbReference type="GO" id="GO:0005975">
    <property type="term" value="P:carbohydrate metabolic process"/>
    <property type="evidence" value="ECO:0007669"/>
    <property type="project" value="InterPro"/>
</dbReference>
<dbReference type="Pfam" id="PF22124">
    <property type="entry name" value="Glyco_hydro_95_cat"/>
    <property type="match status" value="1"/>
</dbReference>
<dbReference type="AlphaFoldDB" id="A0A5M8NTY5"/>
<dbReference type="InterPro" id="IPR049053">
    <property type="entry name" value="AFCA-like_C"/>
</dbReference>
<evidence type="ECO:0000259" key="4">
    <source>
        <dbReference type="Pfam" id="PF22124"/>
    </source>
</evidence>
<dbReference type="Gene3D" id="2.70.98.50">
    <property type="entry name" value="putative glycoside hydrolase family protein from bacillus halodurans"/>
    <property type="match status" value="1"/>
</dbReference>
<accession>A0A5M8NTY5</accession>
<keyword evidence="1" id="KW-0732">Signal</keyword>
<dbReference type="PANTHER" id="PTHR31084">
    <property type="entry name" value="ALPHA-L-FUCOSIDASE 2"/>
    <property type="match status" value="1"/>
</dbReference>
<dbReference type="InterPro" id="IPR027414">
    <property type="entry name" value="GH95_N_dom"/>
</dbReference>
<evidence type="ECO:0000256" key="1">
    <source>
        <dbReference type="SAM" id="SignalP"/>
    </source>
</evidence>
<dbReference type="Proteomes" id="UP000324575">
    <property type="component" value="Unassembled WGS sequence"/>
</dbReference>
<feature type="domain" description="Glycosyl hydrolase family 95 catalytic" evidence="4">
    <location>
        <begin position="305"/>
        <end position="710"/>
    </location>
</feature>
<evidence type="ECO:0000313" key="6">
    <source>
        <dbReference type="Proteomes" id="UP000324575"/>
    </source>
</evidence>
<organism evidence="5 6">
    <name type="scientific">Candidatus Ordinivivax streblomastigis</name>
    <dbReference type="NCBI Taxonomy" id="2540710"/>
    <lineage>
        <taxon>Bacteria</taxon>
        <taxon>Pseudomonadati</taxon>
        <taxon>Bacteroidota</taxon>
        <taxon>Bacteroidia</taxon>
        <taxon>Bacteroidales</taxon>
        <taxon>Candidatus Ordinivivax</taxon>
    </lineage>
</organism>
<protein>
    <submittedName>
        <fullName evidence="5">Uncharacterized protein</fullName>
    </submittedName>
</protein>
<dbReference type="Gene3D" id="2.60.40.1180">
    <property type="entry name" value="Golgi alpha-mannosidase II"/>
    <property type="match status" value="1"/>
</dbReference>
<evidence type="ECO:0000259" key="3">
    <source>
        <dbReference type="Pfam" id="PF21307"/>
    </source>
</evidence>
<dbReference type="GO" id="GO:0004560">
    <property type="term" value="F:alpha-L-fucosidase activity"/>
    <property type="evidence" value="ECO:0007669"/>
    <property type="project" value="InterPro"/>
</dbReference>
<dbReference type="InterPro" id="IPR054363">
    <property type="entry name" value="GH95_cat"/>
</dbReference>
<gene>
    <name evidence="5" type="ORF">EZS26_003547</name>
</gene>
<feature type="domain" description="Alpha fucosidase A-like C-terminal" evidence="3">
    <location>
        <begin position="712"/>
        <end position="805"/>
    </location>
</feature>
<reference evidence="5 6" key="1">
    <citation type="submission" date="2019-03" db="EMBL/GenBank/DDBJ databases">
        <title>Single cell metagenomics reveals metabolic interactions within the superorganism composed of flagellate Streblomastix strix and complex community of Bacteroidetes bacteria on its surface.</title>
        <authorList>
            <person name="Treitli S.C."/>
            <person name="Kolisko M."/>
            <person name="Husnik F."/>
            <person name="Keeling P."/>
            <person name="Hampl V."/>
        </authorList>
    </citation>
    <scope>NUCLEOTIDE SEQUENCE [LARGE SCALE GENOMIC DNA]</scope>
    <source>
        <strain evidence="5">St1</strain>
    </source>
</reference>
<dbReference type="SUPFAM" id="SSF48208">
    <property type="entry name" value="Six-hairpin glycosidases"/>
    <property type="match status" value="1"/>
</dbReference>
<sequence>MNKKSRKFSLILLLTCLIHPFCSGKEIAVNQVPMKWWYDVPATKFWEGLPIGTGRFGAMIPGSIGHEVIVFNDETLWAGGPYNPNNPKGPEVLKQIREYAFARDWLGATKESWKLSSDPVSVQNYQAMAQLNIRYDGHDPAKATDYHRSLDMDNALVGVDYQIDGVNYSRRVFASYPDQVIVIRLTADKKGKINFSGWLTSLQPSAQTRIEKNEIIMEGSTITDRPGDNRHEYRLLSPQMKWQSKVKVIYEGGVLSSDGGTLLLKNANAATLILAGATNWVAWNDISADEKKRCGDYIANASKVSYQTLLKRHLEDYRPLFAACRIDLGADSHPSQTTAQRIDAIRNGEFDHAYEARYFQYARYLMLAGAREKTLAFNNHNMWLNDLTGRWNGRWTLNINIQECYWPVESTNLPKVNESLVFFVEQLAQAGTRTAKELYACRGWCSHLGTDVWFNTAPTDGNPRWSVFPVSGMWLMQQLYDHYLYDPDPEYLRRIYPLLKGAVEFCHDFLVKDPVSGYMVTCPSASPENDFIDGKGNQVSISLGSSGDNQIIRRLLLNFIEASSILKTDAAMSQRSAEILGQLPPHRIGSFGQLQEWFYDFKEAEVTHRHTMHLWAAYPDDDITLRKTPELVEAAKVVLQRRGDKNMGWSSAWRINLHARFEEPEKAYRFLHKMLADVSIHPYPEDSRITPSFEGNQAIQGVAAGMTEMLMQSHSSELSLLPALPAQWKEGAVQGLRARGGFDVDMAWKDNALTQAVVKAHYDTCCRLRTKSSVKVFFSGKEVKITSLGENLIEFEAKAGKKYEIVTIS</sequence>
<dbReference type="InterPro" id="IPR008928">
    <property type="entry name" value="6-hairpin_glycosidase_sf"/>
</dbReference>
<evidence type="ECO:0000313" key="5">
    <source>
        <dbReference type="EMBL" id="KAA6300312.1"/>
    </source>
</evidence>
<proteinExistence type="predicted"/>
<feature type="domain" description="Glycosyl hydrolase family 95 N-terminal" evidence="2">
    <location>
        <begin position="37"/>
        <end position="282"/>
    </location>
</feature>
<dbReference type="EMBL" id="SNRX01000101">
    <property type="protein sequence ID" value="KAA6300312.1"/>
    <property type="molecule type" value="Genomic_DNA"/>
</dbReference>
<dbReference type="PANTHER" id="PTHR31084:SF0">
    <property type="entry name" value="ALPHA-L-FUCOSIDASE 2"/>
    <property type="match status" value="1"/>
</dbReference>
<dbReference type="PIRSF" id="PIRSF007663">
    <property type="entry name" value="UCP007663"/>
    <property type="match status" value="1"/>
</dbReference>
<feature type="chain" id="PRO_5024276865" evidence="1">
    <location>
        <begin position="25"/>
        <end position="809"/>
    </location>
</feature>
<comment type="caution">
    <text evidence="5">The sequence shown here is derived from an EMBL/GenBank/DDBJ whole genome shotgun (WGS) entry which is preliminary data.</text>
</comment>
<name>A0A5M8NTY5_9BACT</name>
<evidence type="ECO:0000259" key="2">
    <source>
        <dbReference type="Pfam" id="PF14498"/>
    </source>
</evidence>